<protein>
    <submittedName>
        <fullName evidence="2">Uncharacterized protein</fullName>
    </submittedName>
</protein>
<dbReference type="AlphaFoldDB" id="A0AAV7VFZ4"/>
<sequence>MEGRLPATRQVLGRPPAAPEQPSPHQRQRACSLHLGSESAAPRPRRTASRRFAHGFQVPRGLWHRCRPCLCAPLAPRGPGG</sequence>
<gene>
    <name evidence="2" type="ORF">NDU88_003574</name>
</gene>
<comment type="caution">
    <text evidence="2">The sequence shown here is derived from an EMBL/GenBank/DDBJ whole genome shotgun (WGS) entry which is preliminary data.</text>
</comment>
<organism evidence="2 3">
    <name type="scientific">Pleurodeles waltl</name>
    <name type="common">Iberian ribbed newt</name>
    <dbReference type="NCBI Taxonomy" id="8319"/>
    <lineage>
        <taxon>Eukaryota</taxon>
        <taxon>Metazoa</taxon>
        <taxon>Chordata</taxon>
        <taxon>Craniata</taxon>
        <taxon>Vertebrata</taxon>
        <taxon>Euteleostomi</taxon>
        <taxon>Amphibia</taxon>
        <taxon>Batrachia</taxon>
        <taxon>Caudata</taxon>
        <taxon>Salamandroidea</taxon>
        <taxon>Salamandridae</taxon>
        <taxon>Pleurodelinae</taxon>
        <taxon>Pleurodeles</taxon>
    </lineage>
</organism>
<dbReference type="EMBL" id="JANPWB010000003">
    <property type="protein sequence ID" value="KAJ1199741.1"/>
    <property type="molecule type" value="Genomic_DNA"/>
</dbReference>
<proteinExistence type="predicted"/>
<evidence type="ECO:0000313" key="2">
    <source>
        <dbReference type="EMBL" id="KAJ1199741.1"/>
    </source>
</evidence>
<reference evidence="2" key="1">
    <citation type="journal article" date="2022" name="bioRxiv">
        <title>Sequencing and chromosome-scale assembly of the giantPleurodeles waltlgenome.</title>
        <authorList>
            <person name="Brown T."/>
            <person name="Elewa A."/>
            <person name="Iarovenko S."/>
            <person name="Subramanian E."/>
            <person name="Araus A.J."/>
            <person name="Petzold A."/>
            <person name="Susuki M."/>
            <person name="Suzuki K.-i.T."/>
            <person name="Hayashi T."/>
            <person name="Toyoda A."/>
            <person name="Oliveira C."/>
            <person name="Osipova E."/>
            <person name="Leigh N.D."/>
            <person name="Simon A."/>
            <person name="Yun M.H."/>
        </authorList>
    </citation>
    <scope>NUCLEOTIDE SEQUENCE</scope>
    <source>
        <strain evidence="2">20211129_DDA</strain>
        <tissue evidence="2">Liver</tissue>
    </source>
</reference>
<evidence type="ECO:0000256" key="1">
    <source>
        <dbReference type="SAM" id="MobiDB-lite"/>
    </source>
</evidence>
<dbReference type="Proteomes" id="UP001066276">
    <property type="component" value="Chromosome 2_1"/>
</dbReference>
<evidence type="ECO:0000313" key="3">
    <source>
        <dbReference type="Proteomes" id="UP001066276"/>
    </source>
</evidence>
<feature type="region of interest" description="Disordered" evidence="1">
    <location>
        <begin position="1"/>
        <end position="50"/>
    </location>
</feature>
<keyword evidence="3" id="KW-1185">Reference proteome</keyword>
<accession>A0AAV7VFZ4</accession>
<name>A0AAV7VFZ4_PLEWA</name>